<dbReference type="AlphaFoldDB" id="A0A1J5SL94"/>
<organism evidence="12">
    <name type="scientific">mine drainage metagenome</name>
    <dbReference type="NCBI Taxonomy" id="410659"/>
    <lineage>
        <taxon>unclassified sequences</taxon>
        <taxon>metagenomes</taxon>
        <taxon>ecological metagenomes</taxon>
    </lineage>
</organism>
<accession>A0A1J5SL94</accession>
<reference evidence="12" key="1">
    <citation type="submission" date="2016-10" db="EMBL/GenBank/DDBJ databases">
        <title>Sequence of Gallionella enrichment culture.</title>
        <authorList>
            <person name="Poehlein A."/>
            <person name="Muehling M."/>
            <person name="Daniel R."/>
        </authorList>
    </citation>
    <scope>NUCLEOTIDE SEQUENCE</scope>
</reference>
<dbReference type="Pfam" id="PF07715">
    <property type="entry name" value="Plug"/>
    <property type="match status" value="1"/>
</dbReference>
<keyword evidence="6" id="KW-0408">Iron</keyword>
<keyword evidence="5" id="KW-0732">Signal</keyword>
<feature type="domain" description="TonB-dependent receptor plug" evidence="11">
    <location>
        <begin position="66"/>
        <end position="184"/>
    </location>
</feature>
<comment type="caution">
    <text evidence="12">The sequence shown here is derived from an EMBL/GenBank/DDBJ whole genome shotgun (WGS) entry which is preliminary data.</text>
</comment>
<name>A0A1J5SL94_9ZZZZ</name>
<keyword evidence="3" id="KW-0410">Iron transport</keyword>
<dbReference type="InterPro" id="IPR012910">
    <property type="entry name" value="Plug_dom"/>
</dbReference>
<evidence type="ECO:0000256" key="10">
    <source>
        <dbReference type="SAM" id="MobiDB-lite"/>
    </source>
</evidence>
<dbReference type="GO" id="GO:0015344">
    <property type="term" value="F:siderophore uptake transmembrane transporter activity"/>
    <property type="evidence" value="ECO:0007669"/>
    <property type="project" value="TreeGrafter"/>
</dbReference>
<sequence length="974" mass="107425">MLCASALAGLSSVPHALAQSVSSDTTKKSADADETVELSPFTVSTTKDKGYRATNSISGTRLNSEIKDLPMPIEVITSDFIRDTGANDLRQSLQYSSGILLQTQNDYGAPAGSFSSSPGKVNNPEGLTASPDQTHMKIRGFESESVLRDGFRRQNSTDSVNIERIEIARGPSSLLYGVGNFGGVVNYLVKMPDPKNPGTELSAVYGSDNFMRGTLDTTAAITKSGNLAYRLTAAVQSTDSYTDFNSEKHFFISPVITWNPFKSTQVLLDVEYGRQRQNGISWQDLRAAVSSFVNDSAGYNGNFLTIPGKDPRTFRWSGPDTYRDSTASNIEFKVTQNIGENLHLLAGVNHGTFNFTQLDNMAALQTVSSGSSVPAWAIAPITYEGLSSGQSNVPAGPQPSTIAYQWSKENQYNTHDQVRVELNYDIKLFQDSSKWLKMEHSLLAGLSYTREVMEDHTKQTPGDVSNYHSPSDYSYFRLGHQGNGSPEWGLVQWDNQKTTTNDPALYAVYQGKFLDDRITPVVGVRKDRSWNTVWTYNPEYNHDGTPRGDTSPYTTDSGASKDTTYQYGVSIAVTKEISLYGMHSEGVEPNYQGKLDFYGNPLQAALARDNEFGVKLDLLNGRISGTISRFTITRTRAQVGSSSLVWYAPVVGKTLHFNPNKDIVYNVNDLNPNNNGWNQAVVDSTQQWNAGVAAGSIYQATNSAGSTNWYVDATKPSGAAFMDSIFANVAKEKQYGWWGWIYNGADPGSLPFDNLVNNATMDDNGAQHSVATGSDRSSGWDGQLLITPVDNLQILLSWSHIEKVVLNAQAWAKYPYPQDRWAIWYAPISWSATAGRPLSQVYSNPQDTSTYIAFGNGLPMDDTPRDQGTFWINYKMPKSTSLKGLSFGFGGTYESSRVIYPAYGQNALDNNGNTIFLSTPSKTIYNAMVRYAFKLNGHDSSVQLNVDNVADDHKLYGFIYNAPRSWRLEFDYKL</sequence>
<proteinExistence type="predicted"/>
<comment type="subcellular location">
    <subcellularLocation>
        <location evidence="1">Cell outer membrane</location>
        <topology evidence="1">Multi-pass membrane protein</topology>
    </subcellularLocation>
</comment>
<keyword evidence="7" id="KW-0406">Ion transport</keyword>
<dbReference type="GO" id="GO:0009279">
    <property type="term" value="C:cell outer membrane"/>
    <property type="evidence" value="ECO:0007669"/>
    <property type="project" value="UniProtKB-SubCell"/>
</dbReference>
<keyword evidence="8" id="KW-0472">Membrane</keyword>
<dbReference type="PROSITE" id="PS52016">
    <property type="entry name" value="TONB_DEPENDENT_REC_3"/>
    <property type="match status" value="1"/>
</dbReference>
<dbReference type="InterPro" id="IPR036942">
    <property type="entry name" value="Beta-barrel_TonB_sf"/>
</dbReference>
<feature type="region of interest" description="Disordered" evidence="10">
    <location>
        <begin position="109"/>
        <end position="132"/>
    </location>
</feature>
<evidence type="ECO:0000259" key="11">
    <source>
        <dbReference type="Pfam" id="PF07715"/>
    </source>
</evidence>
<evidence type="ECO:0000256" key="8">
    <source>
        <dbReference type="ARBA" id="ARBA00023136"/>
    </source>
</evidence>
<evidence type="ECO:0000256" key="3">
    <source>
        <dbReference type="ARBA" id="ARBA00022496"/>
    </source>
</evidence>
<dbReference type="Gene3D" id="2.170.130.10">
    <property type="entry name" value="TonB-dependent receptor, plug domain"/>
    <property type="match status" value="1"/>
</dbReference>
<dbReference type="PANTHER" id="PTHR32552:SF68">
    <property type="entry name" value="FERRICHROME OUTER MEMBRANE TRANSPORTER_PHAGE RECEPTOR"/>
    <property type="match status" value="1"/>
</dbReference>
<dbReference type="EMBL" id="MLJW01000027">
    <property type="protein sequence ID" value="OIR09223.1"/>
    <property type="molecule type" value="Genomic_DNA"/>
</dbReference>
<keyword evidence="4" id="KW-0812">Transmembrane</keyword>
<dbReference type="InterPro" id="IPR037066">
    <property type="entry name" value="Plug_dom_sf"/>
</dbReference>
<dbReference type="PANTHER" id="PTHR32552">
    <property type="entry name" value="FERRICHROME IRON RECEPTOR-RELATED"/>
    <property type="match status" value="1"/>
</dbReference>
<evidence type="ECO:0000256" key="2">
    <source>
        <dbReference type="ARBA" id="ARBA00022448"/>
    </source>
</evidence>
<evidence type="ECO:0000256" key="6">
    <source>
        <dbReference type="ARBA" id="ARBA00023004"/>
    </source>
</evidence>
<dbReference type="SUPFAM" id="SSF56935">
    <property type="entry name" value="Porins"/>
    <property type="match status" value="1"/>
</dbReference>
<protein>
    <submittedName>
        <fullName evidence="12">Ferrichrome-iron receptor</fullName>
    </submittedName>
</protein>
<evidence type="ECO:0000256" key="1">
    <source>
        <dbReference type="ARBA" id="ARBA00004571"/>
    </source>
</evidence>
<feature type="compositionally biased region" description="Low complexity" evidence="10">
    <location>
        <begin position="109"/>
        <end position="119"/>
    </location>
</feature>
<dbReference type="Gene3D" id="2.40.170.20">
    <property type="entry name" value="TonB-dependent receptor, beta-barrel domain"/>
    <property type="match status" value="2"/>
</dbReference>
<evidence type="ECO:0000256" key="4">
    <source>
        <dbReference type="ARBA" id="ARBA00022692"/>
    </source>
</evidence>
<evidence type="ECO:0000256" key="9">
    <source>
        <dbReference type="ARBA" id="ARBA00023237"/>
    </source>
</evidence>
<gene>
    <name evidence="12" type="primary">fhuA_3</name>
    <name evidence="12" type="ORF">GALL_84530</name>
</gene>
<keyword evidence="2" id="KW-0813">Transport</keyword>
<evidence type="ECO:0000256" key="7">
    <source>
        <dbReference type="ARBA" id="ARBA00023065"/>
    </source>
</evidence>
<evidence type="ECO:0000313" key="12">
    <source>
        <dbReference type="EMBL" id="OIR09223.1"/>
    </source>
</evidence>
<keyword evidence="12" id="KW-0675">Receptor</keyword>
<dbReference type="InterPro" id="IPR039426">
    <property type="entry name" value="TonB-dep_rcpt-like"/>
</dbReference>
<evidence type="ECO:0000256" key="5">
    <source>
        <dbReference type="ARBA" id="ARBA00022729"/>
    </source>
</evidence>
<keyword evidence="9" id="KW-0998">Cell outer membrane</keyword>